<keyword evidence="3" id="KW-1185">Reference proteome</keyword>
<protein>
    <submittedName>
        <fullName evidence="2">Uncharacterized protein</fullName>
    </submittedName>
</protein>
<dbReference type="EMBL" id="RZGK01000017">
    <property type="protein sequence ID" value="KAF9692965.1"/>
    <property type="molecule type" value="Genomic_DNA"/>
</dbReference>
<feature type="compositionally biased region" description="Polar residues" evidence="1">
    <location>
        <begin position="21"/>
        <end position="35"/>
    </location>
</feature>
<reference evidence="2" key="1">
    <citation type="submission" date="2018-12" db="EMBL/GenBank/DDBJ databases">
        <authorList>
            <person name="Syme R.A."/>
            <person name="Farfan-Caceres L."/>
            <person name="Lichtenzveig J."/>
        </authorList>
    </citation>
    <scope>NUCLEOTIDE SEQUENCE</scope>
    <source>
        <strain evidence="2">Al4</strain>
    </source>
</reference>
<reference evidence="2" key="2">
    <citation type="submission" date="2020-09" db="EMBL/GenBank/DDBJ databases">
        <title>Reference genome assembly for Australian Ascochyta lentis isolate Al4.</title>
        <authorList>
            <person name="Lee R.C."/>
            <person name="Farfan-Caceres L.M."/>
            <person name="Debler J.W."/>
            <person name="Williams A.H."/>
            <person name="Henares B.M."/>
        </authorList>
    </citation>
    <scope>NUCLEOTIDE SEQUENCE</scope>
    <source>
        <strain evidence="2">Al4</strain>
    </source>
</reference>
<proteinExistence type="predicted"/>
<comment type="caution">
    <text evidence="2">The sequence shown here is derived from an EMBL/GenBank/DDBJ whole genome shotgun (WGS) entry which is preliminary data.</text>
</comment>
<organism evidence="2 3">
    <name type="scientific">Ascochyta lentis</name>
    <dbReference type="NCBI Taxonomy" id="205686"/>
    <lineage>
        <taxon>Eukaryota</taxon>
        <taxon>Fungi</taxon>
        <taxon>Dikarya</taxon>
        <taxon>Ascomycota</taxon>
        <taxon>Pezizomycotina</taxon>
        <taxon>Dothideomycetes</taxon>
        <taxon>Pleosporomycetidae</taxon>
        <taxon>Pleosporales</taxon>
        <taxon>Pleosporineae</taxon>
        <taxon>Didymellaceae</taxon>
        <taxon>Ascochyta</taxon>
    </lineage>
</organism>
<feature type="compositionally biased region" description="Low complexity" evidence="1">
    <location>
        <begin position="74"/>
        <end position="88"/>
    </location>
</feature>
<dbReference type="OrthoDB" id="439943at2759"/>
<evidence type="ECO:0000313" key="2">
    <source>
        <dbReference type="EMBL" id="KAF9692965.1"/>
    </source>
</evidence>
<accession>A0A8H7MFH9</accession>
<feature type="region of interest" description="Disordered" evidence="1">
    <location>
        <begin position="1"/>
        <end position="100"/>
    </location>
</feature>
<name>A0A8H7MFH9_9PLEO</name>
<dbReference type="Proteomes" id="UP000651452">
    <property type="component" value="Unassembled WGS sequence"/>
</dbReference>
<dbReference type="AlphaFoldDB" id="A0A8H7MFH9"/>
<evidence type="ECO:0000256" key="1">
    <source>
        <dbReference type="SAM" id="MobiDB-lite"/>
    </source>
</evidence>
<gene>
    <name evidence="2" type="ORF">EKO04_009174</name>
</gene>
<sequence>MPSSNPKATPEFKYPPVQADRSLTSLDLNTLMMKSTTRRLPEQPGSSLDDSTYEMLTDSLIETSDDEAHTESIASTSDAPTPDDASAFSDDDDDFENGGRALDESIQSMHAAAAAAADDDLGLPLSAGGEDSMLTMVPDHMDGSAGSSMIQLDEELTENADASLGTTIIKTLPAKTEELPKILERYGQAQIRLVVKAALSPRCVPTPESYKILYLGLPEKWVQDSITSQIHAALTASPSNTRSVMVRGQMEPLGPVIHAYRCSQLQIHDNGAALPEVVVDTDDGRQLRFGPRRAAQFDLVVHCHTKRDSYTDPQAFDSLRNALHQHKVPTIELSEIRPYGAGARTYDMRSLSVCVEGRSDDEAEFKLLEVLPLDAFTFCELEPFQVNRHLALISPHLVPTEVEVAPKTRLASTIDTVRALGKQLRTGAPASTKVLLLSIALTAMLSAFVLSPVYLPLVLDRSAEVTADPSFLSLIPASSPIITPPAVTSSSVASVTSLSSSSLSVPKGLTIVAPQVKQPKAKQEKKNKNGMLSGFDIQTAGSNQFVLTPSKDLASSRKKPQLQIQVFRNASLIPVRYVRTITGEYFVDLENEYPFGTFDVSIASYSKPLLRQSFEVNLGHNKTWFDQMLERTANKVVDAQSLFLNISSTTAEQFQAKLIDVAGPHLGQWVEEGRQLEQAAYRSTKEGLESGAKFIKHVPEATWLGLRKATAPVRLSQTMWKARMNALRLRCNIEMAAGSWWKGLNEQLSQACLQSQSQVHEKGL</sequence>
<evidence type="ECO:0000313" key="3">
    <source>
        <dbReference type="Proteomes" id="UP000651452"/>
    </source>
</evidence>